<feature type="domain" description="Methyltransferase FkbM" evidence="1">
    <location>
        <begin position="47"/>
        <end position="213"/>
    </location>
</feature>
<dbReference type="GO" id="GO:0008171">
    <property type="term" value="F:O-methyltransferase activity"/>
    <property type="evidence" value="ECO:0007669"/>
    <property type="project" value="TreeGrafter"/>
</dbReference>
<dbReference type="NCBIfam" id="TIGR01444">
    <property type="entry name" value="fkbM_fam"/>
    <property type="match status" value="1"/>
</dbReference>
<dbReference type="EC" id="2.1.1.-" evidence="2"/>
<dbReference type="PATRIC" id="fig|1800.3.peg.716"/>
<protein>
    <submittedName>
        <fullName evidence="2">2-O-methyltransferase NoeI</fullName>
        <ecNumber evidence="2">2.1.1.-</ecNumber>
    </submittedName>
</protein>
<dbReference type="PANTHER" id="PTHR36973">
    <property type="entry name" value="SLL1456 PROTEIN-RELATED"/>
    <property type="match status" value="1"/>
</dbReference>
<reference evidence="2 3" key="1">
    <citation type="journal article" date="2015" name="Genome Biol. Evol.">
        <title>Characterization of Three Mycobacterium spp. with Potential Use in Bioremediation by Genome Sequencing and Comparative Genomics.</title>
        <authorList>
            <person name="Das S."/>
            <person name="Pettersson B.M."/>
            <person name="Behra P.R."/>
            <person name="Ramesh M."/>
            <person name="Dasgupta S."/>
            <person name="Bhattacharya A."/>
            <person name="Kirsebom L.A."/>
        </authorList>
    </citation>
    <scope>NUCLEOTIDE SEQUENCE [LARGE SCALE GENOMIC DNA]</scope>
    <source>
        <strain evidence="2 3">DSM 44219</strain>
    </source>
</reference>
<gene>
    <name evidence="2" type="primary">noeI</name>
    <name evidence="2" type="ORF">MCHUDSM44219_00713</name>
</gene>
<dbReference type="GO" id="GO:0032259">
    <property type="term" value="P:methylation"/>
    <property type="evidence" value="ECO:0007669"/>
    <property type="project" value="UniProtKB-KW"/>
</dbReference>
<dbReference type="InterPro" id="IPR006342">
    <property type="entry name" value="FkbM_mtfrase"/>
</dbReference>
<keyword evidence="3" id="KW-1185">Reference proteome</keyword>
<accession>A0A0J6ZHQ6</accession>
<sequence length="243" mass="26740">MPHSRVRKGLRLLTQPSFIAAAIRYKVAAAVEHLDAIRICEPNTLIDAGANKGQFSLAFRSVRPSSTIFAFEPLPDAAGIYEQLFAGDEAVIVARTALADAAGTAEFHVADRQDSSSLLSPGTGQELAFGVRTATVMQVPVRRLDECIDLDQLTSPIFLKVDVQGAELAVFEGCDNLHLIDFIYVELSFVELYEGQPLFYEVIDYLADRGFRVRGIFNQVVTHEFGPTQVDVLFDRTTKTGRS</sequence>
<name>A0A0J6ZHQ6_MYCCU</name>
<evidence type="ECO:0000313" key="2">
    <source>
        <dbReference type="EMBL" id="KMO84421.1"/>
    </source>
</evidence>
<dbReference type="PANTHER" id="PTHR36973:SF4">
    <property type="entry name" value="NODULATION PROTEIN"/>
    <property type="match status" value="1"/>
</dbReference>
<organism evidence="2 3">
    <name type="scientific">Mycolicibacterium chubuense</name>
    <name type="common">Mycobacterium chubuense</name>
    <dbReference type="NCBI Taxonomy" id="1800"/>
    <lineage>
        <taxon>Bacteria</taxon>
        <taxon>Bacillati</taxon>
        <taxon>Actinomycetota</taxon>
        <taxon>Actinomycetes</taxon>
        <taxon>Mycobacteriales</taxon>
        <taxon>Mycobacteriaceae</taxon>
        <taxon>Mycolicibacterium</taxon>
    </lineage>
</organism>
<proteinExistence type="predicted"/>
<dbReference type="InterPro" id="IPR053188">
    <property type="entry name" value="FkbM_Methyltransferase"/>
</dbReference>
<keyword evidence="2" id="KW-0489">Methyltransferase</keyword>
<dbReference type="EMBL" id="JYNX01000016">
    <property type="protein sequence ID" value="KMO84421.1"/>
    <property type="molecule type" value="Genomic_DNA"/>
</dbReference>
<evidence type="ECO:0000313" key="3">
    <source>
        <dbReference type="Proteomes" id="UP000036176"/>
    </source>
</evidence>
<dbReference type="OrthoDB" id="4104638at2"/>
<dbReference type="Gene3D" id="3.40.50.150">
    <property type="entry name" value="Vaccinia Virus protein VP39"/>
    <property type="match status" value="1"/>
</dbReference>
<dbReference type="AlphaFoldDB" id="A0A0J6ZHQ6"/>
<keyword evidence="2" id="KW-0808">Transferase</keyword>
<comment type="caution">
    <text evidence="2">The sequence shown here is derived from an EMBL/GenBank/DDBJ whole genome shotgun (WGS) entry which is preliminary data.</text>
</comment>
<dbReference type="SUPFAM" id="SSF53335">
    <property type="entry name" value="S-adenosyl-L-methionine-dependent methyltransferases"/>
    <property type="match status" value="1"/>
</dbReference>
<dbReference type="InterPro" id="IPR029063">
    <property type="entry name" value="SAM-dependent_MTases_sf"/>
</dbReference>
<evidence type="ECO:0000259" key="1">
    <source>
        <dbReference type="Pfam" id="PF05050"/>
    </source>
</evidence>
<dbReference type="Pfam" id="PF05050">
    <property type="entry name" value="Methyltransf_21"/>
    <property type="match status" value="1"/>
</dbReference>
<dbReference type="Proteomes" id="UP000036176">
    <property type="component" value="Unassembled WGS sequence"/>
</dbReference>